<organism evidence="4 5">
    <name type="scientific">Actinotalea lenta</name>
    <dbReference type="NCBI Taxonomy" id="3064654"/>
    <lineage>
        <taxon>Bacteria</taxon>
        <taxon>Bacillati</taxon>
        <taxon>Actinomycetota</taxon>
        <taxon>Actinomycetes</taxon>
        <taxon>Micrococcales</taxon>
        <taxon>Cellulomonadaceae</taxon>
        <taxon>Actinotalea</taxon>
    </lineage>
</organism>
<gene>
    <name evidence="4" type="ORF">Q6348_11955</name>
</gene>
<evidence type="ECO:0000256" key="1">
    <source>
        <dbReference type="RuleBase" id="RU000411"/>
    </source>
</evidence>
<feature type="signal peptide" evidence="2">
    <location>
        <begin position="1"/>
        <end position="18"/>
    </location>
</feature>
<accession>A0ABT9DAI1</accession>
<dbReference type="InterPro" id="IPR023796">
    <property type="entry name" value="Serpin_dom"/>
</dbReference>
<feature type="domain" description="Serpin" evidence="3">
    <location>
        <begin position="58"/>
        <end position="432"/>
    </location>
</feature>
<dbReference type="Proteomes" id="UP001232536">
    <property type="component" value="Unassembled WGS sequence"/>
</dbReference>
<dbReference type="SUPFAM" id="SSF56574">
    <property type="entry name" value="Serpins"/>
    <property type="match status" value="1"/>
</dbReference>
<dbReference type="EMBL" id="JAUQYP010000001">
    <property type="protein sequence ID" value="MDO8107909.1"/>
    <property type="molecule type" value="Genomic_DNA"/>
</dbReference>
<comment type="similarity">
    <text evidence="1">Belongs to the serpin family.</text>
</comment>
<dbReference type="InterPro" id="IPR036186">
    <property type="entry name" value="Serpin_sf"/>
</dbReference>
<dbReference type="InterPro" id="IPR023795">
    <property type="entry name" value="Serpin_CS"/>
</dbReference>
<dbReference type="PROSITE" id="PS00284">
    <property type="entry name" value="SERPIN"/>
    <property type="match status" value="1"/>
</dbReference>
<comment type="caution">
    <text evidence="4">The sequence shown here is derived from an EMBL/GenBank/DDBJ whole genome shotgun (WGS) entry which is preliminary data.</text>
</comment>
<reference evidence="4 5" key="1">
    <citation type="submission" date="2023-07" db="EMBL/GenBank/DDBJ databases">
        <title>Description of novel actinomycetes strains, isolated from tidal flat sediment.</title>
        <authorList>
            <person name="Lu C."/>
        </authorList>
    </citation>
    <scope>NUCLEOTIDE SEQUENCE [LARGE SCALE GENOMIC DNA]</scope>
    <source>
        <strain evidence="4 5">SYSU T00b441</strain>
    </source>
</reference>
<name>A0ABT9DAI1_9CELL</name>
<dbReference type="InterPro" id="IPR042185">
    <property type="entry name" value="Serpin_sf_2"/>
</dbReference>
<dbReference type="Pfam" id="PF00079">
    <property type="entry name" value="Serpin"/>
    <property type="match status" value="1"/>
</dbReference>
<dbReference type="RefSeq" id="WP_304601507.1">
    <property type="nucleotide sequence ID" value="NZ_JAUQYP010000001.1"/>
</dbReference>
<evidence type="ECO:0000256" key="2">
    <source>
        <dbReference type="SAM" id="SignalP"/>
    </source>
</evidence>
<dbReference type="PANTHER" id="PTHR11461:SF211">
    <property type="entry name" value="GH10112P-RELATED"/>
    <property type="match status" value="1"/>
</dbReference>
<dbReference type="Gene3D" id="2.30.39.10">
    <property type="entry name" value="Alpha-1-antitrypsin, domain 1"/>
    <property type="match status" value="1"/>
</dbReference>
<dbReference type="PANTHER" id="PTHR11461">
    <property type="entry name" value="SERINE PROTEASE INHIBITOR, SERPIN"/>
    <property type="match status" value="1"/>
</dbReference>
<dbReference type="InterPro" id="IPR042178">
    <property type="entry name" value="Serpin_sf_1"/>
</dbReference>
<evidence type="ECO:0000259" key="3">
    <source>
        <dbReference type="SMART" id="SM00093"/>
    </source>
</evidence>
<proteinExistence type="inferred from homology"/>
<evidence type="ECO:0000313" key="5">
    <source>
        <dbReference type="Proteomes" id="UP001232536"/>
    </source>
</evidence>
<feature type="chain" id="PRO_5046863889" evidence="2">
    <location>
        <begin position="19"/>
        <end position="436"/>
    </location>
</feature>
<protein>
    <submittedName>
        <fullName evidence="4">Serpin family protein</fullName>
    </submittedName>
</protein>
<dbReference type="SMART" id="SM00093">
    <property type="entry name" value="SERPIN"/>
    <property type="match status" value="1"/>
</dbReference>
<keyword evidence="2" id="KW-0732">Signal</keyword>
<evidence type="ECO:0000313" key="4">
    <source>
        <dbReference type="EMBL" id="MDO8107909.1"/>
    </source>
</evidence>
<sequence length="436" mass="44347">MRCAARAAAMLAGTLGLAACGSTPTLTMLEGQGERAQVTLVDAAAAEAVVAASWRAGFAALGAGSEPAGTVVSPASLVVALSMLAEAARGESAAALDTALGASGDARTDAINALSTTLARYEGDPAAVGAAELPEIPVVHLANQVVVDDEQDAQQSYLDRLTAGYGAGVLVTDLASDEGKRDLDAWVREHTGGLVKKSAITPAPELVLVLQNAVALAARWATSFDPNLTQPDEFTRADGTSATVDMMQLGSPFAYVEREGWRAVRLPYLQVDEGNPQLYADVMLPPEGSQAAGDPTLADPAAVEALSVALGAQATTDVLLAMPKVDLTSSLDLLPVLDALGLGALTSAQTAHLDGLLVDPPAPPYVAQAVQQGVLQVDEDGTRAAAVTEMGIAAGAAPPANPVTMTVDRPFLIVITDGASGWPLFLAAVQDPSATT</sequence>
<dbReference type="PROSITE" id="PS51257">
    <property type="entry name" value="PROKAR_LIPOPROTEIN"/>
    <property type="match status" value="1"/>
</dbReference>
<keyword evidence="5" id="KW-1185">Reference proteome</keyword>
<dbReference type="Gene3D" id="3.30.497.10">
    <property type="entry name" value="Antithrombin, subunit I, domain 2"/>
    <property type="match status" value="1"/>
</dbReference>
<dbReference type="InterPro" id="IPR000215">
    <property type="entry name" value="Serpin_fam"/>
</dbReference>